<accession>A0A836F7M9</accession>
<evidence type="ECO:0000313" key="1">
    <source>
        <dbReference type="EMBL" id="KAG5314425.1"/>
    </source>
</evidence>
<comment type="caution">
    <text evidence="1">The sequence shown here is derived from an EMBL/GenBank/DDBJ whole genome shotgun (WGS) entry which is preliminary data.</text>
</comment>
<feature type="non-terminal residue" evidence="1">
    <location>
        <position position="1"/>
    </location>
</feature>
<sequence>MIMRKRQSVYNRRPAKDQQSDLEFYQDVTHFVRRFVDSAVISAMKIVTVMDHESSLNHTKWPTCGNMTIRKGLRCVKEEMLRWNQLLALRNWMFHAKFISLNKEGTIEFYMYHVLWSIPTPAYPEPYVTVSVFFCIAASFVQPPHFPVDVTYVFEGHQFVHRLDVVFQPKWLYDILDMKTMLFKTFTFKNIYSS</sequence>
<feature type="non-terminal residue" evidence="1">
    <location>
        <position position="194"/>
    </location>
</feature>
<dbReference type="GO" id="GO:0034237">
    <property type="term" value="F:protein kinase A regulatory subunit binding"/>
    <property type="evidence" value="ECO:0007669"/>
    <property type="project" value="TreeGrafter"/>
</dbReference>
<evidence type="ECO:0000313" key="2">
    <source>
        <dbReference type="Proteomes" id="UP000668214"/>
    </source>
</evidence>
<keyword evidence="2" id="KW-1185">Reference proteome</keyword>
<dbReference type="Pfam" id="PF14469">
    <property type="entry name" value="AKAP28"/>
    <property type="match status" value="1"/>
</dbReference>
<dbReference type="GO" id="GO:0005952">
    <property type="term" value="C:cAMP-dependent protein kinase complex"/>
    <property type="evidence" value="ECO:0007669"/>
    <property type="project" value="TreeGrafter"/>
</dbReference>
<dbReference type="PANTHER" id="PTHR35075:SF1">
    <property type="entry name" value="A-KINASE ANCHOR PROTEIN 14"/>
    <property type="match status" value="1"/>
</dbReference>
<gene>
    <name evidence="1" type="primary">Akap14</name>
    <name evidence="1" type="ORF">G6Z78_0009632</name>
</gene>
<dbReference type="InterPro" id="IPR025663">
    <property type="entry name" value="AKAP_28"/>
</dbReference>
<protein>
    <submittedName>
        <fullName evidence="1">AKA28 protein</fullName>
    </submittedName>
</protein>
<dbReference type="InterPro" id="IPR053084">
    <property type="entry name" value="AKAP"/>
</dbReference>
<dbReference type="AlphaFoldDB" id="A0A836F7M9"/>
<proteinExistence type="predicted"/>
<name>A0A836F7M9_9HYME</name>
<dbReference type="Proteomes" id="UP000668214">
    <property type="component" value="Unassembled WGS sequence"/>
</dbReference>
<dbReference type="EMBL" id="JAANIA010002464">
    <property type="protein sequence ID" value="KAG5314425.1"/>
    <property type="molecule type" value="Genomic_DNA"/>
</dbReference>
<dbReference type="PANTHER" id="PTHR35075">
    <property type="entry name" value="A-KINASE ANCHOR PROTEIN 14"/>
    <property type="match status" value="1"/>
</dbReference>
<organism evidence="1 2">
    <name type="scientific">Pseudoatta argentina</name>
    <dbReference type="NCBI Taxonomy" id="621737"/>
    <lineage>
        <taxon>Eukaryota</taxon>
        <taxon>Metazoa</taxon>
        <taxon>Ecdysozoa</taxon>
        <taxon>Arthropoda</taxon>
        <taxon>Hexapoda</taxon>
        <taxon>Insecta</taxon>
        <taxon>Pterygota</taxon>
        <taxon>Neoptera</taxon>
        <taxon>Endopterygota</taxon>
        <taxon>Hymenoptera</taxon>
        <taxon>Apocrita</taxon>
        <taxon>Aculeata</taxon>
        <taxon>Formicoidea</taxon>
        <taxon>Formicidae</taxon>
        <taxon>Myrmicinae</taxon>
        <taxon>Pseudoatta</taxon>
    </lineage>
</organism>
<reference evidence="1" key="1">
    <citation type="submission" date="2020-02" db="EMBL/GenBank/DDBJ databases">
        <title>Relaxed selection underlies rapid genomic changes in the transitions from sociality to social parasitism in ants.</title>
        <authorList>
            <person name="Bi X."/>
        </authorList>
    </citation>
    <scope>NUCLEOTIDE SEQUENCE</scope>
    <source>
        <strain evidence="1">BGI-DK2014c</strain>
        <tissue evidence="1">Whole body</tissue>
    </source>
</reference>